<evidence type="ECO:0000313" key="2">
    <source>
        <dbReference type="Proteomes" id="UP000614350"/>
    </source>
</evidence>
<accession>A0A834MU12</accession>
<organism evidence="1 2">
    <name type="scientific">Vespula vulgaris</name>
    <name type="common">Yellow jacket</name>
    <name type="synonym">Wasp</name>
    <dbReference type="NCBI Taxonomy" id="7454"/>
    <lineage>
        <taxon>Eukaryota</taxon>
        <taxon>Metazoa</taxon>
        <taxon>Ecdysozoa</taxon>
        <taxon>Arthropoda</taxon>
        <taxon>Hexapoda</taxon>
        <taxon>Insecta</taxon>
        <taxon>Pterygota</taxon>
        <taxon>Neoptera</taxon>
        <taxon>Endopterygota</taxon>
        <taxon>Hymenoptera</taxon>
        <taxon>Apocrita</taxon>
        <taxon>Aculeata</taxon>
        <taxon>Vespoidea</taxon>
        <taxon>Vespidae</taxon>
        <taxon>Vespinae</taxon>
        <taxon>Vespula</taxon>
    </lineage>
</organism>
<protein>
    <submittedName>
        <fullName evidence="1">Uncharacterized protein</fullName>
    </submittedName>
</protein>
<gene>
    <name evidence="1" type="ORF">HZH66_013009</name>
</gene>
<dbReference type="Proteomes" id="UP000614350">
    <property type="component" value="Unassembled WGS sequence"/>
</dbReference>
<dbReference type="EMBL" id="JACSEA010000017">
    <property type="protein sequence ID" value="KAF7383659.1"/>
    <property type="molecule type" value="Genomic_DNA"/>
</dbReference>
<evidence type="ECO:0000313" key="1">
    <source>
        <dbReference type="EMBL" id="KAF7383659.1"/>
    </source>
</evidence>
<keyword evidence="2" id="KW-1185">Reference proteome</keyword>
<comment type="caution">
    <text evidence="1">The sequence shown here is derived from an EMBL/GenBank/DDBJ whole genome shotgun (WGS) entry which is preliminary data.</text>
</comment>
<sequence length="85" mass="9205">MLDITIVQARSGARLVLCPTGIQRALVQLVRSTVALLKLARVSSRVCLGQAFVRELMAGTGPAESIISAKKRRGKKLWFTVVEGL</sequence>
<dbReference type="AlphaFoldDB" id="A0A834MU12"/>
<reference evidence="1" key="1">
    <citation type="journal article" date="2020" name="G3 (Bethesda)">
        <title>High-Quality Assemblies for Three Invasive Social Wasps from the &lt;i&gt;Vespula&lt;/i&gt; Genus.</title>
        <authorList>
            <person name="Harrop T.W.R."/>
            <person name="Guhlin J."/>
            <person name="McLaughlin G.M."/>
            <person name="Permina E."/>
            <person name="Stockwell P."/>
            <person name="Gilligan J."/>
            <person name="Le Lec M.F."/>
            <person name="Gruber M.A.M."/>
            <person name="Quinn O."/>
            <person name="Lovegrove M."/>
            <person name="Duncan E.J."/>
            <person name="Remnant E.J."/>
            <person name="Van Eeckhoven J."/>
            <person name="Graham B."/>
            <person name="Knapp R.A."/>
            <person name="Langford K.W."/>
            <person name="Kronenberg Z."/>
            <person name="Press M.O."/>
            <person name="Eacker S.M."/>
            <person name="Wilson-Rankin E.E."/>
            <person name="Purcell J."/>
            <person name="Lester P.J."/>
            <person name="Dearden P.K."/>
        </authorList>
    </citation>
    <scope>NUCLEOTIDE SEQUENCE</scope>
    <source>
        <strain evidence="1">Marl-1</strain>
    </source>
</reference>
<name>A0A834MU12_VESVU</name>
<proteinExistence type="predicted"/>